<dbReference type="InterPro" id="IPR046700">
    <property type="entry name" value="DUF6570"/>
</dbReference>
<dbReference type="Proteomes" id="UP001213000">
    <property type="component" value="Unassembled WGS sequence"/>
</dbReference>
<evidence type="ECO:0000256" key="1">
    <source>
        <dbReference type="SAM" id="MobiDB-lite"/>
    </source>
</evidence>
<keyword evidence="4" id="KW-1185">Reference proteome</keyword>
<reference evidence="3" key="1">
    <citation type="submission" date="2022-07" db="EMBL/GenBank/DDBJ databases">
        <title>Genome Sequence of Leucocoprinus birnbaumii.</title>
        <authorList>
            <person name="Buettner E."/>
        </authorList>
    </citation>
    <scope>NUCLEOTIDE SEQUENCE</scope>
    <source>
        <strain evidence="3">VT141</strain>
    </source>
</reference>
<evidence type="ECO:0000259" key="2">
    <source>
        <dbReference type="Pfam" id="PF20209"/>
    </source>
</evidence>
<sequence length="451" mass="50649">MEQLRVSAKRSAEDFDFTEVQDLLVQLSRSPDAANISLNDLIGFIANISTYPDRARDMLMHLMKLDGVEERLSRKRRRVSEATENETNPHSVPSSVYDNRESDTLPPRSSPFENQHRQIDETQLVSSTDNPLINETDVDVDVDLDPDFMIVVPEDVIKDTMRSFLARTGNNALKVVPCCVCARQTHMEDLEIFESAVLIPNRHYLIPITPHPRHTLFNGMLLHGEVAPGEDVPVCRECLSKLKNNKRPPLALSNNMWIGNIPFELRILTLAEKLLIARYFPAAYIIKMYPRDPSVRYWDPNALNSGLKGNVSTYPLDTAEIAMYVNQPIMPPPTSIYSATIGSKGLRIEISEERLMALPEDGVPNEIRVIAKYSDEIEAVYQEHESYVPQDESGKDTRSQAEDTIDCTGEAPSHAISGVLDVMDDDDMDQNDLAGDDGQGAMNTSIQFTIF</sequence>
<proteinExistence type="predicted"/>
<dbReference type="AlphaFoldDB" id="A0AAD5VHD0"/>
<dbReference type="Pfam" id="PF20209">
    <property type="entry name" value="DUF6570"/>
    <property type="match status" value="1"/>
</dbReference>
<accession>A0AAD5VHD0</accession>
<comment type="caution">
    <text evidence="3">The sequence shown here is derived from an EMBL/GenBank/DDBJ whole genome shotgun (WGS) entry which is preliminary data.</text>
</comment>
<feature type="region of interest" description="Disordered" evidence="1">
    <location>
        <begin position="74"/>
        <end position="116"/>
    </location>
</feature>
<protein>
    <recommendedName>
        <fullName evidence="2">DUF6570 domain-containing protein</fullName>
    </recommendedName>
</protein>
<feature type="compositionally biased region" description="Polar residues" evidence="1">
    <location>
        <begin position="85"/>
        <end position="97"/>
    </location>
</feature>
<evidence type="ECO:0000313" key="3">
    <source>
        <dbReference type="EMBL" id="KAJ3559710.1"/>
    </source>
</evidence>
<feature type="domain" description="DUF6570" evidence="2">
    <location>
        <begin position="244"/>
        <end position="341"/>
    </location>
</feature>
<name>A0AAD5VHD0_9AGAR</name>
<evidence type="ECO:0000313" key="4">
    <source>
        <dbReference type="Proteomes" id="UP001213000"/>
    </source>
</evidence>
<organism evidence="3 4">
    <name type="scientific">Leucocoprinus birnbaumii</name>
    <dbReference type="NCBI Taxonomy" id="56174"/>
    <lineage>
        <taxon>Eukaryota</taxon>
        <taxon>Fungi</taxon>
        <taxon>Dikarya</taxon>
        <taxon>Basidiomycota</taxon>
        <taxon>Agaricomycotina</taxon>
        <taxon>Agaricomycetes</taxon>
        <taxon>Agaricomycetidae</taxon>
        <taxon>Agaricales</taxon>
        <taxon>Agaricineae</taxon>
        <taxon>Agaricaceae</taxon>
        <taxon>Leucocoprinus</taxon>
    </lineage>
</organism>
<dbReference type="EMBL" id="JANIEX010001283">
    <property type="protein sequence ID" value="KAJ3559710.1"/>
    <property type="molecule type" value="Genomic_DNA"/>
</dbReference>
<gene>
    <name evidence="3" type="ORF">NP233_g11197</name>
</gene>